<dbReference type="InterPro" id="IPR047984">
    <property type="entry name" value="XylE-like"/>
</dbReference>
<dbReference type="InterPro" id="IPR005828">
    <property type="entry name" value="MFS_sugar_transport-like"/>
</dbReference>
<dbReference type="AlphaFoldDB" id="A0A0A2M0N2"/>
<feature type="transmembrane region" description="Helical" evidence="10">
    <location>
        <begin position="104"/>
        <end position="125"/>
    </location>
</feature>
<feature type="transmembrane region" description="Helical" evidence="10">
    <location>
        <begin position="137"/>
        <end position="160"/>
    </location>
</feature>
<evidence type="ECO:0000256" key="5">
    <source>
        <dbReference type="ARBA" id="ARBA00022597"/>
    </source>
</evidence>
<dbReference type="NCBIfam" id="TIGR00879">
    <property type="entry name" value="SP"/>
    <property type="match status" value="1"/>
</dbReference>
<keyword evidence="5" id="KW-0762">Sugar transport</keyword>
<evidence type="ECO:0000256" key="9">
    <source>
        <dbReference type="RuleBase" id="RU003346"/>
    </source>
</evidence>
<dbReference type="GO" id="GO:0022857">
    <property type="term" value="F:transmembrane transporter activity"/>
    <property type="evidence" value="ECO:0007669"/>
    <property type="project" value="InterPro"/>
</dbReference>
<dbReference type="EMBL" id="JRLX01000013">
    <property type="protein sequence ID" value="KGO86162.1"/>
    <property type="molecule type" value="Genomic_DNA"/>
</dbReference>
<dbReference type="InterPro" id="IPR050814">
    <property type="entry name" value="Myo-inositol_Transporter"/>
</dbReference>
<feature type="transmembrane region" description="Helical" evidence="10">
    <location>
        <begin position="263"/>
        <end position="285"/>
    </location>
</feature>
<name>A0A0A2M0N2_9FLAO</name>
<comment type="caution">
    <text evidence="12">The sequence shown here is derived from an EMBL/GenBank/DDBJ whole genome shotgun (WGS) entry which is preliminary data.</text>
</comment>
<evidence type="ECO:0000256" key="8">
    <source>
        <dbReference type="ARBA" id="ARBA00023136"/>
    </source>
</evidence>
<keyword evidence="8 10" id="KW-0472">Membrane</keyword>
<feature type="transmembrane region" description="Helical" evidence="10">
    <location>
        <begin position="420"/>
        <end position="442"/>
    </location>
</feature>
<dbReference type="OrthoDB" id="9783823at2"/>
<evidence type="ECO:0000256" key="1">
    <source>
        <dbReference type="ARBA" id="ARBA00004651"/>
    </source>
</evidence>
<dbReference type="SUPFAM" id="SSF103473">
    <property type="entry name" value="MFS general substrate transporter"/>
    <property type="match status" value="1"/>
</dbReference>
<dbReference type="PANTHER" id="PTHR48020">
    <property type="entry name" value="PROTON MYO-INOSITOL COTRANSPORTER"/>
    <property type="match status" value="1"/>
</dbReference>
<feature type="transmembrane region" description="Helical" evidence="10">
    <location>
        <begin position="358"/>
        <end position="382"/>
    </location>
</feature>
<dbReference type="InterPro" id="IPR036259">
    <property type="entry name" value="MFS_trans_sf"/>
</dbReference>
<dbReference type="PROSITE" id="PS00217">
    <property type="entry name" value="SUGAR_TRANSPORT_2"/>
    <property type="match status" value="1"/>
</dbReference>
<feature type="transmembrane region" description="Helical" evidence="10">
    <location>
        <begin position="185"/>
        <end position="204"/>
    </location>
</feature>
<dbReference type="RefSeq" id="WP_020214528.1">
    <property type="nucleotide sequence ID" value="NZ_JRLX01000013.1"/>
</dbReference>
<evidence type="ECO:0000256" key="4">
    <source>
        <dbReference type="ARBA" id="ARBA00022475"/>
    </source>
</evidence>
<dbReference type="CDD" id="cd17359">
    <property type="entry name" value="MFS_XylE_like"/>
    <property type="match status" value="1"/>
</dbReference>
<dbReference type="Gene3D" id="1.20.1250.20">
    <property type="entry name" value="MFS general substrate transporter like domains"/>
    <property type="match status" value="2"/>
</dbReference>
<reference evidence="12 13" key="1">
    <citation type="submission" date="2013-09" db="EMBL/GenBank/DDBJ databases">
        <authorList>
            <person name="Zeng Z."/>
            <person name="Chen C."/>
        </authorList>
    </citation>
    <scope>NUCLEOTIDE SEQUENCE [LARGE SCALE GENOMIC DNA]</scope>
    <source>
        <strain evidence="12 13">WB 3.3-2</strain>
    </source>
</reference>
<protein>
    <submittedName>
        <fullName evidence="12">MFS transporter</fullName>
    </submittedName>
</protein>
<proteinExistence type="inferred from homology"/>
<dbReference type="STRING" id="1121895.GCA_000378485_03352"/>
<evidence type="ECO:0000259" key="11">
    <source>
        <dbReference type="PROSITE" id="PS50850"/>
    </source>
</evidence>
<feature type="transmembrane region" description="Helical" evidence="10">
    <location>
        <begin position="297"/>
        <end position="320"/>
    </location>
</feature>
<feature type="domain" description="Major facilitator superfamily (MFS) profile" evidence="11">
    <location>
        <begin position="12"/>
        <end position="449"/>
    </location>
</feature>
<accession>A0A0A2M0N2</accession>
<feature type="transmembrane region" description="Helical" evidence="10">
    <location>
        <begin position="394"/>
        <end position="414"/>
    </location>
</feature>
<organism evidence="12 13">
    <name type="scientific">Flavobacterium rivuli WB 3.3-2 = DSM 21788</name>
    <dbReference type="NCBI Taxonomy" id="1121895"/>
    <lineage>
        <taxon>Bacteria</taxon>
        <taxon>Pseudomonadati</taxon>
        <taxon>Bacteroidota</taxon>
        <taxon>Flavobacteriia</taxon>
        <taxon>Flavobacteriales</taxon>
        <taxon>Flavobacteriaceae</taxon>
        <taxon>Flavobacterium</taxon>
    </lineage>
</organism>
<sequence>MKNYNYTFLLSISLVAALGGLLFGYDWVVIGGAKPFYELYFGIANSPALQGWAMSSALVGCVAGAAVAGKLADTYGRRPLLIIAAVLFSLSALGTGASETFTAFIIWRIIGGIGIGIASTISPLYIAEIAPQETRGLFVSINQLTVVIGILGAQITNMLITESVPDGFTPEQIMASWNGQTGWRYMFWAGLLPAVLFFILMFLIPESPRYMAKKHKYAKAEGTLARIGGLSYAENELSNIKATFDSTEDKRTDIKMLLDKKALSILTIGIVLAAFQQWCGINIIFNYAQEIFVSAGYSINDLFMNIVITGSINLVFTIVAMGTVDKLGRKKLMLLGSGGLAVIYAVMGYFYYAHVTGLPLLLLVLLAIAIYAMSLAPIVWVILSEIFPNRIRGVAMSIATFALWIASALLVQTFPFFNEYLGTSGTFWVYGIICALGFVFVLKRLPETKNKSLEEIEELLLKDKKATTKI</sequence>
<feature type="transmembrane region" description="Helical" evidence="10">
    <location>
        <begin position="48"/>
        <end position="68"/>
    </location>
</feature>
<evidence type="ECO:0000256" key="2">
    <source>
        <dbReference type="ARBA" id="ARBA00010992"/>
    </source>
</evidence>
<dbReference type="FunFam" id="1.20.1250.20:FF:000122">
    <property type="entry name" value="D-xylose transporter XylE"/>
    <property type="match status" value="1"/>
</dbReference>
<comment type="similarity">
    <text evidence="2 9">Belongs to the major facilitator superfamily. Sugar transporter (TC 2.A.1.1) family.</text>
</comment>
<evidence type="ECO:0000313" key="13">
    <source>
        <dbReference type="Proteomes" id="UP000030152"/>
    </source>
</evidence>
<dbReference type="eggNOG" id="COG2814">
    <property type="taxonomic scope" value="Bacteria"/>
</dbReference>
<comment type="subcellular location">
    <subcellularLocation>
        <location evidence="1">Cell membrane</location>
        <topology evidence="1">Multi-pass membrane protein</topology>
    </subcellularLocation>
</comment>
<dbReference type="PROSITE" id="PS00216">
    <property type="entry name" value="SUGAR_TRANSPORT_1"/>
    <property type="match status" value="1"/>
</dbReference>
<feature type="transmembrane region" description="Helical" evidence="10">
    <location>
        <begin position="80"/>
        <end position="98"/>
    </location>
</feature>
<keyword evidence="13" id="KW-1185">Reference proteome</keyword>
<dbReference type="InterPro" id="IPR003663">
    <property type="entry name" value="Sugar/inositol_transpt"/>
</dbReference>
<dbReference type="PROSITE" id="PS50850">
    <property type="entry name" value="MFS"/>
    <property type="match status" value="1"/>
</dbReference>
<dbReference type="InterPro" id="IPR005829">
    <property type="entry name" value="Sugar_transporter_CS"/>
</dbReference>
<keyword evidence="7 10" id="KW-1133">Transmembrane helix</keyword>
<evidence type="ECO:0000256" key="10">
    <source>
        <dbReference type="SAM" id="Phobius"/>
    </source>
</evidence>
<evidence type="ECO:0000256" key="7">
    <source>
        <dbReference type="ARBA" id="ARBA00022989"/>
    </source>
</evidence>
<keyword evidence="3 9" id="KW-0813">Transport</keyword>
<evidence type="ECO:0000313" key="12">
    <source>
        <dbReference type="EMBL" id="KGO86162.1"/>
    </source>
</evidence>
<dbReference type="Proteomes" id="UP000030152">
    <property type="component" value="Unassembled WGS sequence"/>
</dbReference>
<gene>
    <name evidence="12" type="ORF">Q765_12675</name>
</gene>
<dbReference type="Pfam" id="PF00083">
    <property type="entry name" value="Sugar_tr"/>
    <property type="match status" value="1"/>
</dbReference>
<dbReference type="PANTHER" id="PTHR48020:SF12">
    <property type="entry name" value="PROTON MYO-INOSITOL COTRANSPORTER"/>
    <property type="match status" value="1"/>
</dbReference>
<keyword evidence="4" id="KW-1003">Cell membrane</keyword>
<keyword evidence="6 10" id="KW-0812">Transmembrane</keyword>
<dbReference type="PRINTS" id="PR00171">
    <property type="entry name" value="SUGRTRNSPORT"/>
</dbReference>
<dbReference type="InterPro" id="IPR020846">
    <property type="entry name" value="MFS_dom"/>
</dbReference>
<evidence type="ECO:0000256" key="6">
    <source>
        <dbReference type="ARBA" id="ARBA00022692"/>
    </source>
</evidence>
<feature type="transmembrane region" description="Helical" evidence="10">
    <location>
        <begin position="332"/>
        <end position="352"/>
    </location>
</feature>
<dbReference type="GO" id="GO:0005886">
    <property type="term" value="C:plasma membrane"/>
    <property type="evidence" value="ECO:0007669"/>
    <property type="project" value="UniProtKB-SubCell"/>
</dbReference>
<evidence type="ECO:0000256" key="3">
    <source>
        <dbReference type="ARBA" id="ARBA00022448"/>
    </source>
</evidence>